<proteinExistence type="predicted"/>
<reference evidence="2 3" key="1">
    <citation type="submission" date="2020-04" db="EMBL/GenBank/DDBJ databases">
        <title>Acinetobacter Taxon 24.</title>
        <authorList>
            <person name="Nemec A."/>
            <person name="Radolfova-Krizova L."/>
            <person name="Higgins P.G."/>
            <person name="Spanelova P."/>
        </authorList>
    </citation>
    <scope>NUCLEOTIDE SEQUENCE [LARGE SCALE GENOMIC DNA]</scope>
    <source>
        <strain evidence="2 3">ANC 5380</strain>
    </source>
</reference>
<dbReference type="InterPro" id="IPR039418">
    <property type="entry name" value="LexA-like"/>
</dbReference>
<dbReference type="AlphaFoldDB" id="A0A7Y2RCZ9"/>
<dbReference type="Pfam" id="PF00717">
    <property type="entry name" value="Peptidase_S24"/>
    <property type="match status" value="1"/>
</dbReference>
<comment type="caution">
    <text evidence="2">The sequence shown here is derived from an EMBL/GenBank/DDBJ whole genome shotgun (WGS) entry which is preliminary data.</text>
</comment>
<dbReference type="InterPro" id="IPR050077">
    <property type="entry name" value="LexA_repressor"/>
</dbReference>
<gene>
    <name evidence="2" type="primary">umuD</name>
    <name evidence="2" type="ORF">HLH17_02265</name>
</gene>
<dbReference type="Proteomes" id="UP000569202">
    <property type="component" value="Unassembled WGS sequence"/>
</dbReference>
<dbReference type="PANTHER" id="PTHR33516:SF2">
    <property type="entry name" value="LEXA REPRESSOR-RELATED"/>
    <property type="match status" value="1"/>
</dbReference>
<dbReference type="EC" id="2.7.7.7" evidence="2"/>
<evidence type="ECO:0000313" key="3">
    <source>
        <dbReference type="Proteomes" id="UP000569202"/>
    </source>
</evidence>
<sequence length="143" mass="16488">MNGVSDIRRIDPTTRVQIPIALERVQAGFPSPAQDYIEKAVDLNEHLIKNENSTFIMKVDSLSMLKIGIDINDELIIDRSIEAKHRDIVVAVLDNQLTVKRLMIEKDRCWLKAENEEYSDIDPKKYDSFEIWGVVTKVIKSFK</sequence>
<keyword evidence="2" id="KW-0548">Nucleotidyltransferase</keyword>
<dbReference type="NCBIfam" id="NF007621">
    <property type="entry name" value="PRK10276.1"/>
    <property type="match status" value="1"/>
</dbReference>
<dbReference type="InterPro" id="IPR036286">
    <property type="entry name" value="LexA/Signal_pep-like_sf"/>
</dbReference>
<evidence type="ECO:0000313" key="2">
    <source>
        <dbReference type="EMBL" id="NNH76525.1"/>
    </source>
</evidence>
<organism evidence="2 3">
    <name type="scientific">Acinetobacter terrae</name>
    <dbReference type="NCBI Taxonomy" id="2731247"/>
    <lineage>
        <taxon>Bacteria</taxon>
        <taxon>Pseudomonadati</taxon>
        <taxon>Pseudomonadota</taxon>
        <taxon>Gammaproteobacteria</taxon>
        <taxon>Moraxellales</taxon>
        <taxon>Moraxellaceae</taxon>
        <taxon>Acinetobacter</taxon>
        <taxon>Acinetobacter Taxon 24</taxon>
    </lineage>
</organism>
<accession>A0A7Y2RCZ9</accession>
<dbReference type="Gene3D" id="2.10.109.10">
    <property type="entry name" value="Umud Fragment, subunit A"/>
    <property type="match status" value="1"/>
</dbReference>
<dbReference type="CDD" id="cd06529">
    <property type="entry name" value="S24_LexA-like"/>
    <property type="match status" value="1"/>
</dbReference>
<dbReference type="SUPFAM" id="SSF51306">
    <property type="entry name" value="LexA/Signal peptidase"/>
    <property type="match status" value="1"/>
</dbReference>
<dbReference type="EMBL" id="JABERL010000005">
    <property type="protein sequence ID" value="NNH76525.1"/>
    <property type="molecule type" value="Genomic_DNA"/>
</dbReference>
<dbReference type="PANTHER" id="PTHR33516">
    <property type="entry name" value="LEXA REPRESSOR"/>
    <property type="match status" value="1"/>
</dbReference>
<evidence type="ECO:0000259" key="1">
    <source>
        <dbReference type="Pfam" id="PF00717"/>
    </source>
</evidence>
<keyword evidence="2" id="KW-0808">Transferase</keyword>
<feature type="domain" description="Peptidase S24/S26A/S26B/S26C" evidence="1">
    <location>
        <begin position="21"/>
        <end position="135"/>
    </location>
</feature>
<name>A0A7Y2RCZ9_9GAMM</name>
<protein>
    <submittedName>
        <fullName evidence="2">Translesion error-prone DNA polymerase V autoproteolytic subunit</fullName>
        <ecNumber evidence="2">2.7.7.7</ecNumber>
    </submittedName>
</protein>
<dbReference type="GO" id="GO:0003887">
    <property type="term" value="F:DNA-directed DNA polymerase activity"/>
    <property type="evidence" value="ECO:0007669"/>
    <property type="project" value="UniProtKB-EC"/>
</dbReference>
<dbReference type="InterPro" id="IPR015927">
    <property type="entry name" value="Peptidase_S24_S26A/B/C"/>
</dbReference>